<comment type="caution">
    <text evidence="1">The sequence shown here is derived from an EMBL/GenBank/DDBJ whole genome shotgun (WGS) entry which is preliminary data.</text>
</comment>
<keyword evidence="2" id="KW-1185">Reference proteome</keyword>
<reference evidence="1" key="1">
    <citation type="journal article" date="2023" name="G3 (Bethesda)">
        <title>A reference genome for the long-term kleptoplast-retaining sea slug Elysia crispata morphotype clarki.</title>
        <authorList>
            <person name="Eastman K.E."/>
            <person name="Pendleton A.L."/>
            <person name="Shaikh M.A."/>
            <person name="Suttiyut T."/>
            <person name="Ogas R."/>
            <person name="Tomko P."/>
            <person name="Gavelis G."/>
            <person name="Widhalm J.R."/>
            <person name="Wisecaver J.H."/>
        </authorList>
    </citation>
    <scope>NUCLEOTIDE SEQUENCE</scope>
    <source>
        <strain evidence="1">ECLA1</strain>
    </source>
</reference>
<sequence length="101" mass="11260">MGGGEYSTVRSQPQACLSLTLRNTRITPRIAKKLGTSLESPERALQSHYRGISIETFLHKVSGHSPGQPTVKVVVTLDLTMGVWSVYDTFLWKQLKKGQLF</sequence>
<evidence type="ECO:0000313" key="1">
    <source>
        <dbReference type="EMBL" id="KAK3765583.1"/>
    </source>
</evidence>
<evidence type="ECO:0000313" key="2">
    <source>
        <dbReference type="Proteomes" id="UP001283361"/>
    </source>
</evidence>
<name>A0AAE1DDP3_9GAST</name>
<gene>
    <name evidence="1" type="ORF">RRG08_067305</name>
</gene>
<proteinExistence type="predicted"/>
<accession>A0AAE1DDP3</accession>
<dbReference type="Proteomes" id="UP001283361">
    <property type="component" value="Unassembled WGS sequence"/>
</dbReference>
<protein>
    <submittedName>
        <fullName evidence="1">Uncharacterized protein</fullName>
    </submittedName>
</protein>
<organism evidence="1 2">
    <name type="scientific">Elysia crispata</name>
    <name type="common">lettuce slug</name>
    <dbReference type="NCBI Taxonomy" id="231223"/>
    <lineage>
        <taxon>Eukaryota</taxon>
        <taxon>Metazoa</taxon>
        <taxon>Spiralia</taxon>
        <taxon>Lophotrochozoa</taxon>
        <taxon>Mollusca</taxon>
        <taxon>Gastropoda</taxon>
        <taxon>Heterobranchia</taxon>
        <taxon>Euthyneura</taxon>
        <taxon>Panpulmonata</taxon>
        <taxon>Sacoglossa</taxon>
        <taxon>Placobranchoidea</taxon>
        <taxon>Plakobranchidae</taxon>
        <taxon>Elysia</taxon>
    </lineage>
</organism>
<dbReference type="EMBL" id="JAWDGP010004286">
    <property type="protein sequence ID" value="KAK3765583.1"/>
    <property type="molecule type" value="Genomic_DNA"/>
</dbReference>
<dbReference type="AlphaFoldDB" id="A0AAE1DDP3"/>